<evidence type="ECO:0000256" key="5">
    <source>
        <dbReference type="ARBA" id="ARBA00022989"/>
    </source>
</evidence>
<keyword evidence="3 7" id="KW-1003">Cell membrane</keyword>
<evidence type="ECO:0000256" key="2">
    <source>
        <dbReference type="ARBA" id="ARBA00008640"/>
    </source>
</evidence>
<comment type="subcellular location">
    <subcellularLocation>
        <location evidence="1 7">Cell membrane</location>
        <topology evidence="1 7">Multi-pass membrane protein</topology>
    </subcellularLocation>
</comment>
<name>A0AAP3AIU8_MICLU</name>
<sequence>MPSTAVPPRDSGASSTLPARTGHRGVSILRTAALVLVVAAFVWLALTVRLPGVDELRARLDGFGWWSWLAFTVLYAAVALTPIPVTIMAVTAGVLFGTIEGTVLSVVGALLGSLGAYGVARAVGREVVLRWLGRHAETVERRLEDTGFLALLTLRVAPGLPYWPVNYGAGALAVPLGIFAGSTAVGVIPGQLSLVAMGAFAVRPGVVNGVLLGVGWLTVGGLTLWAVRHWRRATRSAEGPDVSRRRGAPDRRSGPGRRRRGRSGRTTSATWRRRRASPPR</sequence>
<keyword evidence="4 7" id="KW-0812">Transmembrane</keyword>
<evidence type="ECO:0000256" key="1">
    <source>
        <dbReference type="ARBA" id="ARBA00004651"/>
    </source>
</evidence>
<evidence type="ECO:0000256" key="6">
    <source>
        <dbReference type="ARBA" id="ARBA00023136"/>
    </source>
</evidence>
<dbReference type="AlphaFoldDB" id="A0AAP3AIU8"/>
<comment type="similarity">
    <text evidence="2 7">Belongs to the TVP38/TMEM64 family.</text>
</comment>
<dbReference type="GO" id="GO:0005886">
    <property type="term" value="C:plasma membrane"/>
    <property type="evidence" value="ECO:0007669"/>
    <property type="project" value="UniProtKB-SubCell"/>
</dbReference>
<keyword evidence="6 7" id="KW-0472">Membrane</keyword>
<dbReference type="Pfam" id="PF09335">
    <property type="entry name" value="VTT_dom"/>
    <property type="match status" value="1"/>
</dbReference>
<evidence type="ECO:0000259" key="9">
    <source>
        <dbReference type="Pfam" id="PF09335"/>
    </source>
</evidence>
<evidence type="ECO:0000256" key="8">
    <source>
        <dbReference type="SAM" id="MobiDB-lite"/>
    </source>
</evidence>
<feature type="transmembrane region" description="Helical" evidence="7">
    <location>
        <begin position="66"/>
        <end position="96"/>
    </location>
</feature>
<evidence type="ECO:0000313" key="10">
    <source>
        <dbReference type="EMBL" id="MCV7628743.1"/>
    </source>
</evidence>
<feature type="transmembrane region" description="Helical" evidence="7">
    <location>
        <begin position="103"/>
        <end position="123"/>
    </location>
</feature>
<comment type="caution">
    <text evidence="10">The sequence shown here is derived from an EMBL/GenBank/DDBJ whole genome shotgun (WGS) entry which is preliminary data.</text>
</comment>
<feature type="transmembrane region" description="Helical" evidence="7">
    <location>
        <begin position="172"/>
        <end position="200"/>
    </location>
</feature>
<feature type="transmembrane region" description="Helical" evidence="7">
    <location>
        <begin position="206"/>
        <end position="227"/>
    </location>
</feature>
<evidence type="ECO:0000256" key="7">
    <source>
        <dbReference type="RuleBase" id="RU366058"/>
    </source>
</evidence>
<dbReference type="Proteomes" id="UP001205867">
    <property type="component" value="Unassembled WGS sequence"/>
</dbReference>
<evidence type="ECO:0000313" key="11">
    <source>
        <dbReference type="Proteomes" id="UP001205867"/>
    </source>
</evidence>
<dbReference type="InterPro" id="IPR032816">
    <property type="entry name" value="VTT_dom"/>
</dbReference>
<protein>
    <recommendedName>
        <fullName evidence="7">TVP38/TMEM64 family membrane protein</fullName>
    </recommendedName>
</protein>
<organism evidence="10 11">
    <name type="scientific">Micrococcus luteus</name>
    <name type="common">Micrococcus lysodeikticus</name>
    <dbReference type="NCBI Taxonomy" id="1270"/>
    <lineage>
        <taxon>Bacteria</taxon>
        <taxon>Bacillati</taxon>
        <taxon>Actinomycetota</taxon>
        <taxon>Actinomycetes</taxon>
        <taxon>Micrococcales</taxon>
        <taxon>Micrococcaceae</taxon>
        <taxon>Micrococcus</taxon>
    </lineage>
</organism>
<accession>A0AAP3AIU8</accession>
<dbReference type="PANTHER" id="PTHR12677">
    <property type="entry name" value="GOLGI APPARATUS MEMBRANE PROTEIN TVP38-RELATED"/>
    <property type="match status" value="1"/>
</dbReference>
<feature type="region of interest" description="Disordered" evidence="8">
    <location>
        <begin position="236"/>
        <end position="280"/>
    </location>
</feature>
<feature type="transmembrane region" description="Helical" evidence="7">
    <location>
        <begin position="28"/>
        <end position="46"/>
    </location>
</feature>
<feature type="compositionally biased region" description="Basic and acidic residues" evidence="8">
    <location>
        <begin position="241"/>
        <end position="253"/>
    </location>
</feature>
<dbReference type="InterPro" id="IPR015414">
    <property type="entry name" value="TMEM64"/>
</dbReference>
<dbReference type="RefSeq" id="WP_206396119.1">
    <property type="nucleotide sequence ID" value="NZ_JACLBY010000007.1"/>
</dbReference>
<gene>
    <name evidence="10" type="ORF">M3A82_005220</name>
</gene>
<proteinExistence type="inferred from homology"/>
<keyword evidence="5 7" id="KW-1133">Transmembrane helix</keyword>
<reference evidence="10" key="1">
    <citation type="submission" date="2023-06" db="EMBL/GenBank/DDBJ databases">
        <title>lsaBGC provides a comprehensive framework for evolutionary analysis of biosynthetic gene clusters within focal taxa.</title>
        <authorList>
            <person name="Salamzade R."/>
            <person name="Sandstrom S."/>
            <person name="Kalan L.R."/>
        </authorList>
    </citation>
    <scope>NUCLEOTIDE SEQUENCE</scope>
    <source>
        <strain evidence="10">P3-SID899</strain>
    </source>
</reference>
<feature type="domain" description="VTT" evidence="9">
    <location>
        <begin position="83"/>
        <end position="199"/>
    </location>
</feature>
<evidence type="ECO:0000256" key="3">
    <source>
        <dbReference type="ARBA" id="ARBA00022475"/>
    </source>
</evidence>
<dbReference type="EMBL" id="JALXKZ020000008">
    <property type="protein sequence ID" value="MCV7628743.1"/>
    <property type="molecule type" value="Genomic_DNA"/>
</dbReference>
<feature type="compositionally biased region" description="Basic residues" evidence="8">
    <location>
        <begin position="271"/>
        <end position="280"/>
    </location>
</feature>
<evidence type="ECO:0000256" key="4">
    <source>
        <dbReference type="ARBA" id="ARBA00022692"/>
    </source>
</evidence>
<dbReference type="PANTHER" id="PTHR12677:SF59">
    <property type="entry name" value="GOLGI APPARATUS MEMBRANE PROTEIN TVP38-RELATED"/>
    <property type="match status" value="1"/>
</dbReference>
<feature type="compositionally biased region" description="Basic residues" evidence="8">
    <location>
        <begin position="254"/>
        <end position="263"/>
    </location>
</feature>